<protein>
    <submittedName>
        <fullName evidence="3">ABC-type Fe3+-hydroxamate transport system, substrate-binding protein</fullName>
    </submittedName>
</protein>
<sequence length="265" mass="30047">MPEITDQTGRLIKLPELPRRIVSLVPSQTELLYALGLDEEVKGITRFCVHPEKWFRTKKRIGGTKNVHISEVAALQPDLIIANKEENIREQVEALQELAPVMVTDVNDLTTATEMIIQVGRITGREDKALALATEIRRQFEQLTPVQPAIRTAYLIWRNPYMTVGADTFINDILSRAGFINVFADKTRYPAVTIEEMKTADPELILLSSEPYPFRDKHIAELQQDLPHTHILLADGEMFSWYGSRISQFPAYFCRLSAGLNALKS</sequence>
<name>A0A1T4LIN3_9BACT</name>
<dbReference type="PROSITE" id="PS50983">
    <property type="entry name" value="FE_B12_PBP"/>
    <property type="match status" value="1"/>
</dbReference>
<dbReference type="RefSeq" id="WP_078830445.1">
    <property type="nucleotide sequence ID" value="NZ_FUWH01000002.1"/>
</dbReference>
<reference evidence="3 4" key="1">
    <citation type="submission" date="2017-02" db="EMBL/GenBank/DDBJ databases">
        <authorList>
            <person name="Peterson S.W."/>
        </authorList>
    </citation>
    <scope>NUCLEOTIDE SEQUENCE [LARGE SCALE GENOMIC DNA]</scope>
    <source>
        <strain evidence="3 4">DSM 22335</strain>
    </source>
</reference>
<dbReference type="NCBIfam" id="NF038402">
    <property type="entry name" value="TroA_like"/>
    <property type="match status" value="1"/>
</dbReference>
<evidence type="ECO:0000256" key="1">
    <source>
        <dbReference type="ARBA" id="ARBA00022729"/>
    </source>
</evidence>
<dbReference type="EMBL" id="FUWH01000002">
    <property type="protein sequence ID" value="SJZ54427.1"/>
    <property type="molecule type" value="Genomic_DNA"/>
</dbReference>
<keyword evidence="4" id="KW-1185">Reference proteome</keyword>
<dbReference type="InterPro" id="IPR002491">
    <property type="entry name" value="ABC_transptr_periplasmic_BD"/>
</dbReference>
<evidence type="ECO:0000313" key="3">
    <source>
        <dbReference type="EMBL" id="SJZ54427.1"/>
    </source>
</evidence>
<dbReference type="InterPro" id="IPR054828">
    <property type="entry name" value="Vit_B12_bind_prot"/>
</dbReference>
<accession>A0A1T4LIN3</accession>
<dbReference type="Proteomes" id="UP000190888">
    <property type="component" value="Unassembled WGS sequence"/>
</dbReference>
<dbReference type="Pfam" id="PF01497">
    <property type="entry name" value="Peripla_BP_2"/>
    <property type="match status" value="1"/>
</dbReference>
<dbReference type="Gene3D" id="3.40.50.1980">
    <property type="entry name" value="Nitrogenase molybdenum iron protein domain"/>
    <property type="match status" value="2"/>
</dbReference>
<dbReference type="InterPro" id="IPR050902">
    <property type="entry name" value="ABC_Transporter_SBP"/>
</dbReference>
<proteinExistence type="predicted"/>
<gene>
    <name evidence="3" type="ORF">SAMN04488132_102511</name>
</gene>
<dbReference type="AlphaFoldDB" id="A0A1T4LIN3"/>
<dbReference type="PANTHER" id="PTHR30535:SF35">
    <property type="entry name" value="PERIPLASMIC BINDING PROTEIN"/>
    <property type="match status" value="1"/>
</dbReference>
<keyword evidence="1" id="KW-0732">Signal</keyword>
<evidence type="ECO:0000259" key="2">
    <source>
        <dbReference type="PROSITE" id="PS50983"/>
    </source>
</evidence>
<feature type="domain" description="Fe/B12 periplasmic-binding" evidence="2">
    <location>
        <begin position="20"/>
        <end position="265"/>
    </location>
</feature>
<dbReference type="PANTHER" id="PTHR30535">
    <property type="entry name" value="VITAMIN B12-BINDING PROTEIN"/>
    <property type="match status" value="1"/>
</dbReference>
<dbReference type="OrthoDB" id="9816357at2"/>
<dbReference type="STRING" id="413434.SAMN04488132_102511"/>
<organism evidence="3 4">
    <name type="scientific">Sediminibacterium ginsengisoli</name>
    <dbReference type="NCBI Taxonomy" id="413434"/>
    <lineage>
        <taxon>Bacteria</taxon>
        <taxon>Pseudomonadati</taxon>
        <taxon>Bacteroidota</taxon>
        <taxon>Chitinophagia</taxon>
        <taxon>Chitinophagales</taxon>
        <taxon>Chitinophagaceae</taxon>
        <taxon>Sediminibacterium</taxon>
    </lineage>
</organism>
<evidence type="ECO:0000313" key="4">
    <source>
        <dbReference type="Proteomes" id="UP000190888"/>
    </source>
</evidence>
<dbReference type="SUPFAM" id="SSF53807">
    <property type="entry name" value="Helical backbone' metal receptor"/>
    <property type="match status" value="1"/>
</dbReference>